<feature type="signal peptide" evidence="1">
    <location>
        <begin position="1"/>
        <end position="19"/>
    </location>
</feature>
<sequence>MKTLVFPLLFLGCAAYAQKADSVRVRRSAPPVLAVKWSPLHLFGYYPTFQLAVEHRIADQFSLQWDAGYVIDTGDPIDPKNGFDKKGFKAKLDVRYYIPFGGNAVFFAPEFFYNYVDFRKAGTFGVHCDDPQGGCDYFRYYTYPVRYREPGLAMKVGLFHRFGRHVCIEYHLGVAQRFIRYKAMGVPAETSYEDTYEDDPFDLVPSHRSANRLSPTTAFRVGYIFR</sequence>
<dbReference type="AlphaFoldDB" id="A0AAP2DQY4"/>
<dbReference type="RefSeq" id="WP_254168174.1">
    <property type="nucleotide sequence ID" value="NZ_JAHESF010000031.1"/>
</dbReference>
<accession>A0AAP2DQY4</accession>
<evidence type="ECO:0000256" key="1">
    <source>
        <dbReference type="SAM" id="SignalP"/>
    </source>
</evidence>
<feature type="chain" id="PRO_5043035032" description="DUF3575 domain-containing protein" evidence="1">
    <location>
        <begin position="20"/>
        <end position="226"/>
    </location>
</feature>
<gene>
    <name evidence="2" type="ORF">KK083_23735</name>
</gene>
<evidence type="ECO:0008006" key="4">
    <source>
        <dbReference type="Google" id="ProtNLM"/>
    </source>
</evidence>
<name>A0AAP2DQY4_9BACT</name>
<keyword evidence="1" id="KW-0732">Signal</keyword>
<organism evidence="2 3">
    <name type="scientific">Chryseosolibacter histidini</name>
    <dbReference type="NCBI Taxonomy" id="2782349"/>
    <lineage>
        <taxon>Bacteria</taxon>
        <taxon>Pseudomonadati</taxon>
        <taxon>Bacteroidota</taxon>
        <taxon>Cytophagia</taxon>
        <taxon>Cytophagales</taxon>
        <taxon>Chryseotaleaceae</taxon>
        <taxon>Chryseosolibacter</taxon>
    </lineage>
</organism>
<reference evidence="2 3" key="1">
    <citation type="submission" date="2021-05" db="EMBL/GenBank/DDBJ databases">
        <title>A Polyphasic approach of four new species of the genus Ohtaekwangia: Ohtaekwangia histidinii sp. nov., Ohtaekwangia cretensis sp. nov., Ohtaekwangia indiensis sp. nov., Ohtaekwangia reichenbachii sp. nov. from diverse environment.</title>
        <authorList>
            <person name="Octaviana S."/>
        </authorList>
    </citation>
    <scope>NUCLEOTIDE SEQUENCE [LARGE SCALE GENOMIC DNA]</scope>
    <source>
        <strain evidence="2 3">PWU4</strain>
    </source>
</reference>
<evidence type="ECO:0000313" key="2">
    <source>
        <dbReference type="EMBL" id="MBT1699919.1"/>
    </source>
</evidence>
<dbReference type="Proteomes" id="UP001319200">
    <property type="component" value="Unassembled WGS sequence"/>
</dbReference>
<keyword evidence="3" id="KW-1185">Reference proteome</keyword>
<dbReference type="EMBL" id="JAHESF010000031">
    <property type="protein sequence ID" value="MBT1699919.1"/>
    <property type="molecule type" value="Genomic_DNA"/>
</dbReference>
<proteinExistence type="predicted"/>
<comment type="caution">
    <text evidence="2">The sequence shown here is derived from an EMBL/GenBank/DDBJ whole genome shotgun (WGS) entry which is preliminary data.</text>
</comment>
<protein>
    <recommendedName>
        <fullName evidence="4">DUF3575 domain-containing protein</fullName>
    </recommendedName>
</protein>
<evidence type="ECO:0000313" key="3">
    <source>
        <dbReference type="Proteomes" id="UP001319200"/>
    </source>
</evidence>